<sequence>MRTIGLIGGTSWHSTIEYYRGINQAINDHFGNNTNPPLILHSLDQHEIHRLQAEDRWDAIAGLLANAAAKLEASGAEAVMFCANTPHKVYPEVASSVRIPILHIADAVGSAVRRLSLSEVGLIGTRYTMEDGFIQRWLMERYGVTVITPSSDEARSRLQRIIQLELALGDFGQDTKRYVIEQISILRARGAQGIVLGCTEFPLLLAQHELDLPSFDTLQLHARMAVDFILS</sequence>
<dbReference type="NCBIfam" id="TIGR00035">
    <property type="entry name" value="asp_race"/>
    <property type="match status" value="1"/>
</dbReference>
<evidence type="ECO:0000256" key="2">
    <source>
        <dbReference type="ARBA" id="ARBA00023235"/>
    </source>
</evidence>
<gene>
    <name evidence="3" type="ORF">ABU614_22500</name>
</gene>
<dbReference type="Pfam" id="PF01177">
    <property type="entry name" value="Asp_Glu_race"/>
    <property type="match status" value="1"/>
</dbReference>
<reference evidence="3" key="1">
    <citation type="submission" date="2024-06" db="EMBL/GenBank/DDBJ databases">
        <authorList>
            <person name="Li S."/>
        </authorList>
    </citation>
    <scope>NUCLEOTIDE SEQUENCE</scope>
    <source>
        <strain evidence="3">SR10</strain>
    </source>
</reference>
<dbReference type="PANTHER" id="PTHR21198:SF7">
    <property type="entry name" value="ASPARTATE-GLUTAMATE RACEMASE FAMILY"/>
    <property type="match status" value="1"/>
</dbReference>
<accession>A0AAU8MVB0</accession>
<dbReference type="EMBL" id="CP159925">
    <property type="protein sequence ID" value="XCO75078.1"/>
    <property type="molecule type" value="Genomic_DNA"/>
</dbReference>
<dbReference type="RefSeq" id="WP_363797918.1">
    <property type="nucleotide sequence ID" value="NZ_CP159925.1"/>
</dbReference>
<evidence type="ECO:0000313" key="3">
    <source>
        <dbReference type="EMBL" id="XCO75078.1"/>
    </source>
</evidence>
<organism evidence="3">
    <name type="scientific">Lysobacter firmicutimachus</name>
    <dbReference type="NCBI Taxonomy" id="1792846"/>
    <lineage>
        <taxon>Bacteria</taxon>
        <taxon>Pseudomonadati</taxon>
        <taxon>Pseudomonadota</taxon>
        <taxon>Gammaproteobacteria</taxon>
        <taxon>Lysobacterales</taxon>
        <taxon>Lysobacteraceae</taxon>
        <taxon>Lysobacter</taxon>
    </lineage>
</organism>
<proteinExistence type="inferred from homology"/>
<protein>
    <submittedName>
        <fullName evidence="3">Amino acid racemase</fullName>
        <ecNumber evidence="3">5.1.1.-</ecNumber>
    </submittedName>
</protein>
<dbReference type="InterPro" id="IPR015942">
    <property type="entry name" value="Asp/Glu/hydantoin_racemase"/>
</dbReference>
<evidence type="ECO:0000256" key="1">
    <source>
        <dbReference type="ARBA" id="ARBA00007847"/>
    </source>
</evidence>
<dbReference type="EC" id="5.1.1.-" evidence="3"/>
<keyword evidence="2 3" id="KW-0413">Isomerase</keyword>
<comment type="similarity">
    <text evidence="1">Belongs to the aspartate/glutamate racemases family.</text>
</comment>
<dbReference type="PANTHER" id="PTHR21198">
    <property type="entry name" value="GLUTAMATE RACEMASE"/>
    <property type="match status" value="1"/>
</dbReference>
<dbReference type="InterPro" id="IPR033134">
    <property type="entry name" value="Asp/Glu_racemase_AS_2"/>
</dbReference>
<dbReference type="Gene3D" id="3.40.50.1860">
    <property type="match status" value="2"/>
</dbReference>
<dbReference type="InterPro" id="IPR004380">
    <property type="entry name" value="Asp_race"/>
</dbReference>
<dbReference type="InterPro" id="IPR001920">
    <property type="entry name" value="Asp/Glu_race"/>
</dbReference>
<name>A0AAU8MVB0_9GAMM</name>
<dbReference type="PROSITE" id="PS00924">
    <property type="entry name" value="ASP_GLU_RACEMASE_2"/>
    <property type="match status" value="1"/>
</dbReference>
<dbReference type="SUPFAM" id="SSF53681">
    <property type="entry name" value="Aspartate/glutamate racemase"/>
    <property type="match status" value="2"/>
</dbReference>
<dbReference type="GO" id="GO:0047661">
    <property type="term" value="F:amino-acid racemase activity"/>
    <property type="evidence" value="ECO:0007669"/>
    <property type="project" value="InterPro"/>
</dbReference>
<dbReference type="AlphaFoldDB" id="A0AAU8MVB0"/>